<dbReference type="InterPro" id="IPR055360">
    <property type="entry name" value="bAvd"/>
</dbReference>
<feature type="domain" description="bAvd-like" evidence="1">
    <location>
        <begin position="11"/>
        <end position="116"/>
    </location>
</feature>
<dbReference type="Pfam" id="PF22296">
    <property type="entry name" value="bAvd"/>
    <property type="match status" value="1"/>
</dbReference>
<dbReference type="NCBIfam" id="NF033474">
    <property type="entry name" value="DivGenRetAVD"/>
    <property type="match status" value="1"/>
</dbReference>
<dbReference type="Gene3D" id="1.20.1440.60">
    <property type="entry name" value="23S rRNA-intervening sequence"/>
    <property type="match status" value="1"/>
</dbReference>
<accession>A0A6N4TJY8</accession>
<dbReference type="InterPro" id="IPR036583">
    <property type="entry name" value="23S_rRNA_IVS_sf"/>
</dbReference>
<dbReference type="KEGG" id="aarg:Aargi30884_16180"/>
<evidence type="ECO:0000259" key="1">
    <source>
        <dbReference type="Pfam" id="PF22296"/>
    </source>
</evidence>
<dbReference type="CDD" id="cd16376">
    <property type="entry name" value="Avd_like"/>
    <property type="match status" value="1"/>
</dbReference>
<proteinExistence type="predicted"/>
<dbReference type="AlphaFoldDB" id="A0A6N4TJY8"/>
<keyword evidence="3" id="KW-1185">Reference proteome</keyword>
<reference evidence="3" key="1">
    <citation type="submission" date="2019-05" db="EMBL/GenBank/DDBJ databases">
        <title>Complete genome sequencing of Absiella argi strain JCM 30884.</title>
        <authorList>
            <person name="Sakamoto M."/>
            <person name="Murakami T."/>
            <person name="Mori H."/>
        </authorList>
    </citation>
    <scope>NUCLEOTIDE SEQUENCE [LARGE SCALE GENOMIC DNA]</scope>
    <source>
        <strain evidence="3">JCM 30884</strain>
    </source>
</reference>
<organism evidence="2 3">
    <name type="scientific">Amedibacterium intestinale</name>
    <dbReference type="NCBI Taxonomy" id="2583452"/>
    <lineage>
        <taxon>Bacteria</taxon>
        <taxon>Bacillati</taxon>
        <taxon>Bacillota</taxon>
        <taxon>Erysipelotrichia</taxon>
        <taxon>Erysipelotrichales</taxon>
        <taxon>Erysipelotrichaceae</taxon>
        <taxon>Amedibacterium</taxon>
    </lineage>
</organism>
<dbReference type="RefSeq" id="WP_115716441.1">
    <property type="nucleotide sequence ID" value="NZ_AP019695.1"/>
</dbReference>
<evidence type="ECO:0000313" key="3">
    <source>
        <dbReference type="Proteomes" id="UP000464754"/>
    </source>
</evidence>
<name>A0A6N4TJY8_9FIRM</name>
<dbReference type="SUPFAM" id="SSF158446">
    <property type="entry name" value="IVS-encoded protein-like"/>
    <property type="match status" value="1"/>
</dbReference>
<gene>
    <name evidence="2" type="ORF">Aargi30884_16180</name>
</gene>
<protein>
    <recommendedName>
        <fullName evidence="1">bAvd-like domain-containing protein</fullName>
    </recommendedName>
</protein>
<dbReference type="EMBL" id="AP019695">
    <property type="protein sequence ID" value="BBK22715.1"/>
    <property type="molecule type" value="Genomic_DNA"/>
</dbReference>
<evidence type="ECO:0000313" key="2">
    <source>
        <dbReference type="EMBL" id="BBK22715.1"/>
    </source>
</evidence>
<sequence length="165" mass="19182">MEETGKYETQLVIQQEVYDMLIYAYPLLDNFPKSQKFSLVQDIKKSMDAVLKYAITVNKKYVKTTTLEKMDIELSALKVYVRLAHDLHYFKGANNYMEFSRRLNKIGNMLGGWIKAEKAKSGNVLPEKTYVCAQCGSKITAKSYEYSMRNYGKALCYLCQKKYRD</sequence>
<dbReference type="Proteomes" id="UP000464754">
    <property type="component" value="Chromosome"/>
</dbReference>